<reference evidence="2 4" key="2">
    <citation type="submission" date="2016-08" db="EMBL/GenBank/DDBJ databases">
        <authorList>
            <person name="Seilhamer J.J."/>
        </authorList>
    </citation>
    <scope>NUCLEOTIDE SEQUENCE [LARGE SCALE GENOMIC DNA]</scope>
    <source>
        <strain evidence="2 4">SDA_GO95</strain>
    </source>
</reference>
<dbReference type="Proteomes" id="UP000195696">
    <property type="component" value="Unassembled WGS sequence"/>
</dbReference>
<gene>
    <name evidence="2" type="ORF">BWGO95_00190</name>
    <name evidence="1" type="ORF">BWGOE8_01950</name>
</gene>
<dbReference type="RefSeq" id="WP_002151322.1">
    <property type="nucleotide sequence ID" value="NZ_CP035953.1"/>
</dbReference>
<name>A0A1C3Z7F6_BACMY</name>
<evidence type="ECO:0000313" key="4">
    <source>
        <dbReference type="Proteomes" id="UP000195696"/>
    </source>
</evidence>
<dbReference type="AlphaFoldDB" id="A0A1C3Z7F6"/>
<proteinExistence type="predicted"/>
<protein>
    <submittedName>
        <fullName evidence="1">Uncharacterized protein</fullName>
    </submittedName>
</protein>
<evidence type="ECO:0000313" key="1">
    <source>
        <dbReference type="EMBL" id="OFD85932.1"/>
    </source>
</evidence>
<dbReference type="Proteomes" id="UP000175706">
    <property type="component" value="Unassembled WGS sequence"/>
</dbReference>
<reference evidence="1 3" key="1">
    <citation type="submission" date="2016-05" db="EMBL/GenBank/DDBJ databases">
        <title>Bacillus thuringiensis and Bacillus weihenstephanensis as novel biocontrol agents of wilt causing Verticillium species.</title>
        <authorList>
            <person name="Hollensteiner J."/>
            <person name="Wemheuer F."/>
            <person name="Harting R."/>
            <person name="Kolarzyk A."/>
            <person name="Diaz-Valerio S."/>
            <person name="Poehlein A."/>
            <person name="Brzuszkiewicz E."/>
            <person name="Nesemann K."/>
            <person name="Braus-Stromeyer S."/>
            <person name="Braus G."/>
            <person name="Daniel R."/>
            <person name="Liesegang H."/>
        </authorList>
    </citation>
    <scope>NUCLEOTIDE SEQUENCE [LARGE SCALE GENOMIC DNA]</scope>
    <source>
        <strain evidence="1 3">GOE8</strain>
    </source>
</reference>
<sequence length="46" mass="5261">MLESLLFFFAAGVACELAAINRNGRKNIKQQAELIQLLKELKERKN</sequence>
<accession>A0A1C3Z7F6</accession>
<dbReference type="EMBL" id="FMAK01000004">
    <property type="protein sequence ID" value="SCB66262.1"/>
    <property type="molecule type" value="Genomic_DNA"/>
</dbReference>
<dbReference type="PATRIC" id="fig|86662.25.peg.183"/>
<evidence type="ECO:0000313" key="2">
    <source>
        <dbReference type="EMBL" id="SCB66262.1"/>
    </source>
</evidence>
<organism evidence="1 3">
    <name type="scientific">Bacillus mycoides</name>
    <dbReference type="NCBI Taxonomy" id="1405"/>
    <lineage>
        <taxon>Bacteria</taxon>
        <taxon>Bacillati</taxon>
        <taxon>Bacillota</taxon>
        <taxon>Bacilli</taxon>
        <taxon>Bacillales</taxon>
        <taxon>Bacillaceae</taxon>
        <taxon>Bacillus</taxon>
        <taxon>Bacillus cereus group</taxon>
    </lineage>
</organism>
<dbReference type="EMBL" id="LXLT01000004">
    <property type="protein sequence ID" value="OFD85932.1"/>
    <property type="molecule type" value="Genomic_DNA"/>
</dbReference>
<dbReference type="InterPro" id="IPR025417">
    <property type="entry name" value="YrzO-like"/>
</dbReference>
<dbReference type="Pfam" id="PF14142">
    <property type="entry name" value="YrzO"/>
    <property type="match status" value="1"/>
</dbReference>
<evidence type="ECO:0000313" key="3">
    <source>
        <dbReference type="Proteomes" id="UP000175706"/>
    </source>
</evidence>